<sequence>MKKLAFVLLTSLATSSFAHNLQFNTTLPYVSVQTDGEVIINNGSINYKNWESPVLAGKVRVLQHMAGRSSVKEKNDVLMEMIKAQHFDASKYQTTTIINAEDAIFGTGPFVKSSAEKGKKNNPHSQVILDQTGQVKKDWGLQPKESLIVVLDKSGKVKFAHEGKLSEQQMNQVIELVKNLVQ</sequence>
<dbReference type="Proteomes" id="UP000253998">
    <property type="component" value="Unassembled WGS sequence"/>
</dbReference>
<dbReference type="AlphaFoldDB" id="A0A8B2U0F5"/>
<dbReference type="Pfam" id="PF09695">
    <property type="entry name" value="YtfJ_HI0045"/>
    <property type="match status" value="1"/>
</dbReference>
<comment type="caution">
    <text evidence="2">The sequence shown here is derived from an EMBL/GenBank/DDBJ whole genome shotgun (WGS) entry which is preliminary data.</text>
</comment>
<evidence type="ECO:0000256" key="1">
    <source>
        <dbReference type="SAM" id="SignalP"/>
    </source>
</evidence>
<dbReference type="Gene3D" id="3.40.30.10">
    <property type="entry name" value="Glutaredoxin"/>
    <property type="match status" value="1"/>
</dbReference>
<accession>A0A8B2U0F5</accession>
<dbReference type="EMBL" id="QEPM01000003">
    <property type="protein sequence ID" value="RDE70970.1"/>
    <property type="molecule type" value="Genomic_DNA"/>
</dbReference>
<evidence type="ECO:0000313" key="3">
    <source>
        <dbReference type="Proteomes" id="UP000253998"/>
    </source>
</evidence>
<gene>
    <name evidence="2" type="ORF">DPV83_04520</name>
</gene>
<feature type="chain" id="PRO_5032692751" evidence="1">
    <location>
        <begin position="19"/>
        <end position="182"/>
    </location>
</feature>
<proteinExistence type="predicted"/>
<dbReference type="NCBIfam" id="TIGR01626">
    <property type="entry name" value="ytfJ_HI0045"/>
    <property type="match status" value="1"/>
</dbReference>
<organism evidence="2 3">
    <name type="scientific">Aggregatibacter segnis</name>
    <dbReference type="NCBI Taxonomy" id="739"/>
    <lineage>
        <taxon>Bacteria</taxon>
        <taxon>Pseudomonadati</taxon>
        <taxon>Pseudomonadota</taxon>
        <taxon>Gammaproteobacteria</taxon>
        <taxon>Pasteurellales</taxon>
        <taxon>Pasteurellaceae</taxon>
        <taxon>Aggregatibacter</taxon>
    </lineage>
</organism>
<name>A0A8B2U0F5_9PAST</name>
<keyword evidence="1" id="KW-0732">Signal</keyword>
<feature type="signal peptide" evidence="1">
    <location>
        <begin position="1"/>
        <end position="18"/>
    </location>
</feature>
<reference evidence="2 3" key="1">
    <citation type="submission" date="2018-05" db="EMBL/GenBank/DDBJ databases">
        <title>Draft Genome Sequences for a Diverse set of 7 Haemophilus Species.</title>
        <authorList>
            <person name="Nichols M."/>
            <person name="Topaz N."/>
            <person name="Wang X."/>
            <person name="Wang X."/>
            <person name="Boxrud D."/>
        </authorList>
    </citation>
    <scope>NUCLEOTIDE SEQUENCE [LARGE SCALE GENOMIC DNA]</scope>
    <source>
        <strain evidence="2 3">C2001002503</strain>
    </source>
</reference>
<dbReference type="InterPro" id="IPR006513">
    <property type="entry name" value="YtfJ_HI0045"/>
</dbReference>
<dbReference type="RefSeq" id="WP_111295463.1">
    <property type="nucleotide sequence ID" value="NZ_CAUTCU010000026.1"/>
</dbReference>
<evidence type="ECO:0000313" key="2">
    <source>
        <dbReference type="EMBL" id="RDE70970.1"/>
    </source>
</evidence>
<protein>
    <submittedName>
        <fullName evidence="2">YtfJ family protein</fullName>
    </submittedName>
</protein>